<sequence>MTSPSHHPSHATAVNVVTYVPPIPHPSELLAPHPDEEPNAYWIITIGQEVGIFYYWVDVAERTLGISGAIQVRKETWADALGLYMRKYNEGTVEAWPTVGGHFWPPHVSQAAVSPPSLPSPTPSSTSSEDSIWTCVEDLSEHMSQVGI</sequence>
<organism evidence="1 2">
    <name type="scientific">Suillus plorans</name>
    <dbReference type="NCBI Taxonomy" id="116603"/>
    <lineage>
        <taxon>Eukaryota</taxon>
        <taxon>Fungi</taxon>
        <taxon>Dikarya</taxon>
        <taxon>Basidiomycota</taxon>
        <taxon>Agaricomycotina</taxon>
        <taxon>Agaricomycetes</taxon>
        <taxon>Agaricomycetidae</taxon>
        <taxon>Boletales</taxon>
        <taxon>Suillineae</taxon>
        <taxon>Suillaceae</taxon>
        <taxon>Suillus</taxon>
    </lineage>
</organism>
<gene>
    <name evidence="1" type="ORF">HD556DRAFT_1302380</name>
</gene>
<dbReference type="EMBL" id="JABBWE010000001">
    <property type="protein sequence ID" value="KAG1809976.1"/>
    <property type="molecule type" value="Genomic_DNA"/>
</dbReference>
<dbReference type="AlphaFoldDB" id="A0A9P7J9P3"/>
<evidence type="ECO:0000313" key="2">
    <source>
        <dbReference type="Proteomes" id="UP000719766"/>
    </source>
</evidence>
<accession>A0A9P7J9P3</accession>
<dbReference type="OrthoDB" id="2675575at2759"/>
<dbReference type="GeneID" id="64593255"/>
<dbReference type="Proteomes" id="UP000719766">
    <property type="component" value="Unassembled WGS sequence"/>
</dbReference>
<comment type="caution">
    <text evidence="1">The sequence shown here is derived from an EMBL/GenBank/DDBJ whole genome shotgun (WGS) entry which is preliminary data.</text>
</comment>
<protein>
    <submittedName>
        <fullName evidence="1">Uncharacterized protein</fullName>
    </submittedName>
</protein>
<keyword evidence="2" id="KW-1185">Reference proteome</keyword>
<proteinExistence type="predicted"/>
<dbReference type="RefSeq" id="XP_041167641.1">
    <property type="nucleotide sequence ID" value="XM_041299491.1"/>
</dbReference>
<evidence type="ECO:0000313" key="1">
    <source>
        <dbReference type="EMBL" id="KAG1809976.1"/>
    </source>
</evidence>
<reference evidence="1" key="1">
    <citation type="journal article" date="2020" name="New Phytol.">
        <title>Comparative genomics reveals dynamic genome evolution in host specialist ectomycorrhizal fungi.</title>
        <authorList>
            <person name="Lofgren L.A."/>
            <person name="Nguyen N.H."/>
            <person name="Vilgalys R."/>
            <person name="Ruytinx J."/>
            <person name="Liao H.L."/>
            <person name="Branco S."/>
            <person name="Kuo A."/>
            <person name="LaButti K."/>
            <person name="Lipzen A."/>
            <person name="Andreopoulos W."/>
            <person name="Pangilinan J."/>
            <person name="Riley R."/>
            <person name="Hundley H."/>
            <person name="Na H."/>
            <person name="Barry K."/>
            <person name="Grigoriev I.V."/>
            <person name="Stajich J.E."/>
            <person name="Kennedy P.G."/>
        </authorList>
    </citation>
    <scope>NUCLEOTIDE SEQUENCE</scope>
    <source>
        <strain evidence="1">S12</strain>
    </source>
</reference>
<name>A0A9P7J9P3_9AGAM</name>